<feature type="region of interest" description="Disordered" evidence="1">
    <location>
        <begin position="1"/>
        <end position="77"/>
    </location>
</feature>
<feature type="compositionally biased region" description="Basic residues" evidence="1">
    <location>
        <begin position="7"/>
        <end position="27"/>
    </location>
</feature>
<dbReference type="AlphaFoldDB" id="A0A395HP51"/>
<name>A0A395HP51_ASPHC</name>
<gene>
    <name evidence="2" type="ORF">BO97DRAFT_445707</name>
</gene>
<feature type="compositionally biased region" description="Basic and acidic residues" evidence="1">
    <location>
        <begin position="332"/>
        <end position="341"/>
    </location>
</feature>
<dbReference type="OrthoDB" id="5426563at2759"/>
<dbReference type="GeneID" id="37202865"/>
<protein>
    <submittedName>
        <fullName evidence="2">Uncharacterized protein</fullName>
    </submittedName>
</protein>
<reference evidence="2 3" key="1">
    <citation type="submission" date="2018-02" db="EMBL/GenBank/DDBJ databases">
        <title>The genomes of Aspergillus section Nigri reveals drivers in fungal speciation.</title>
        <authorList>
            <consortium name="DOE Joint Genome Institute"/>
            <person name="Vesth T.C."/>
            <person name="Nybo J."/>
            <person name="Theobald S."/>
            <person name="Brandl J."/>
            <person name="Frisvad J.C."/>
            <person name="Nielsen K.F."/>
            <person name="Lyhne E.K."/>
            <person name="Kogle M.E."/>
            <person name="Kuo A."/>
            <person name="Riley R."/>
            <person name="Clum A."/>
            <person name="Nolan M."/>
            <person name="Lipzen A."/>
            <person name="Salamov A."/>
            <person name="Henrissat B."/>
            <person name="Wiebenga A."/>
            <person name="De vries R.P."/>
            <person name="Grigoriev I.V."/>
            <person name="Mortensen U.H."/>
            <person name="Andersen M.R."/>
            <person name="Baker S.E."/>
        </authorList>
    </citation>
    <scope>NUCLEOTIDE SEQUENCE [LARGE SCALE GENOMIC DNA]</scope>
    <source>
        <strain evidence="2 3">CBS 101889</strain>
    </source>
</reference>
<accession>A0A395HP51</accession>
<feature type="compositionally biased region" description="Basic and acidic residues" evidence="1">
    <location>
        <begin position="61"/>
        <end position="77"/>
    </location>
</feature>
<proteinExistence type="predicted"/>
<sequence>MNWTGGRLRRHSAIHAKSRKQRFKKQRANNGVALNSDRPAHQSGQSPAQRSREASPAPPSENHHSPSREKDDSHPRQRLDRIRRELLKKPDWAAVAAARPLQIAFPTPDSLARFGKRRKITDSDRNRLGTSGSCSHPVVRHRRGEGSLDEIGAVSQMSLKINGKRVVRRGTSLVRDQPINLSSQSMLLDGDGSMSANQRWLGNSSRSFNGSDVFQDSSLLLDSSKPSVALHPTSSVLEYEYYPEDATRVISKTEREYELPQVEDPQQCSSRSTSSSLELPVARRFTIDEQVDAERDGRLILPLSKPLANTSWGLYDQGEPSTRGCSSLGVEPDSHRRIDRRSPSIPTLDELFWRAERSPQRHESQDYKAASRTSRFLQAERAPSSREGQGPSMKLFGQSVDLDHDHDLSTQALPWGRLTPAAASPSYNLTRSIPRKRPQAAEPTALTSHFKFTNPRLGSRPLAGWRQSTLPRALPASTCPGDHDMRCL</sequence>
<evidence type="ECO:0000256" key="1">
    <source>
        <dbReference type="SAM" id="MobiDB-lite"/>
    </source>
</evidence>
<dbReference type="RefSeq" id="XP_025548199.1">
    <property type="nucleotide sequence ID" value="XM_025698576.1"/>
</dbReference>
<organism evidence="2 3">
    <name type="scientific">Aspergillus homomorphus (strain CBS 101889)</name>
    <dbReference type="NCBI Taxonomy" id="1450537"/>
    <lineage>
        <taxon>Eukaryota</taxon>
        <taxon>Fungi</taxon>
        <taxon>Dikarya</taxon>
        <taxon>Ascomycota</taxon>
        <taxon>Pezizomycotina</taxon>
        <taxon>Eurotiomycetes</taxon>
        <taxon>Eurotiomycetidae</taxon>
        <taxon>Eurotiales</taxon>
        <taxon>Aspergillaceae</taxon>
        <taxon>Aspergillus</taxon>
        <taxon>Aspergillus subgen. Circumdati</taxon>
    </lineage>
</organism>
<evidence type="ECO:0000313" key="3">
    <source>
        <dbReference type="Proteomes" id="UP000248961"/>
    </source>
</evidence>
<keyword evidence="3" id="KW-1185">Reference proteome</keyword>
<feature type="compositionally biased region" description="Basic and acidic residues" evidence="1">
    <location>
        <begin position="356"/>
        <end position="366"/>
    </location>
</feature>
<feature type="region of interest" description="Disordered" evidence="1">
    <location>
        <begin position="314"/>
        <end position="341"/>
    </location>
</feature>
<dbReference type="Proteomes" id="UP000248961">
    <property type="component" value="Unassembled WGS sequence"/>
</dbReference>
<dbReference type="VEuPathDB" id="FungiDB:BO97DRAFT_445707"/>
<dbReference type="EMBL" id="KZ824307">
    <property type="protein sequence ID" value="RAL09045.1"/>
    <property type="molecule type" value="Genomic_DNA"/>
</dbReference>
<evidence type="ECO:0000313" key="2">
    <source>
        <dbReference type="EMBL" id="RAL09045.1"/>
    </source>
</evidence>
<feature type="region of interest" description="Disordered" evidence="1">
    <location>
        <begin position="356"/>
        <end position="392"/>
    </location>
</feature>